<dbReference type="InterPro" id="IPR035896">
    <property type="entry name" value="AN1-like_Znf"/>
</dbReference>
<evidence type="ECO:0000256" key="1">
    <source>
        <dbReference type="ARBA" id="ARBA00022723"/>
    </source>
</evidence>
<dbReference type="PANTHER" id="PTHR46728">
    <property type="entry name" value="AN1-TYPE ZINC FINGER PROTEIN 4"/>
    <property type="match status" value="1"/>
</dbReference>
<evidence type="ECO:0008006" key="10">
    <source>
        <dbReference type="Google" id="ProtNLM"/>
    </source>
</evidence>
<evidence type="ECO:0000256" key="2">
    <source>
        <dbReference type="ARBA" id="ARBA00022771"/>
    </source>
</evidence>
<dbReference type="InterPro" id="IPR000058">
    <property type="entry name" value="Znf_AN1"/>
</dbReference>
<dbReference type="Gene3D" id="3.10.20.90">
    <property type="entry name" value="Phosphatidylinositol 3-kinase Catalytic Subunit, Chain A, domain 1"/>
    <property type="match status" value="1"/>
</dbReference>
<feature type="compositionally biased region" description="Low complexity" evidence="5">
    <location>
        <begin position="422"/>
        <end position="436"/>
    </location>
</feature>
<dbReference type="Proteomes" id="UP000271974">
    <property type="component" value="Unassembled WGS sequence"/>
</dbReference>
<feature type="region of interest" description="Disordered" evidence="5">
    <location>
        <begin position="414"/>
        <end position="477"/>
    </location>
</feature>
<dbReference type="SUPFAM" id="SSF54236">
    <property type="entry name" value="Ubiquitin-like"/>
    <property type="match status" value="1"/>
</dbReference>
<accession>A0A3S0ZAR2</accession>
<dbReference type="PRINTS" id="PR00348">
    <property type="entry name" value="UBIQUITIN"/>
</dbReference>
<comment type="caution">
    <text evidence="8">The sequence shown here is derived from an EMBL/GenBank/DDBJ whole genome shotgun (WGS) entry which is preliminary data.</text>
</comment>
<keyword evidence="3" id="KW-0862">Zinc</keyword>
<dbReference type="PANTHER" id="PTHR46728:SF1">
    <property type="entry name" value="AN1-TYPE ZINC FINGER PROTEIN 4"/>
    <property type="match status" value="1"/>
</dbReference>
<dbReference type="Pfam" id="PF01428">
    <property type="entry name" value="zf-AN1"/>
    <property type="match status" value="1"/>
</dbReference>
<evidence type="ECO:0000313" key="9">
    <source>
        <dbReference type="Proteomes" id="UP000271974"/>
    </source>
</evidence>
<evidence type="ECO:0000256" key="3">
    <source>
        <dbReference type="ARBA" id="ARBA00022833"/>
    </source>
</evidence>
<dbReference type="PROSITE" id="PS51039">
    <property type="entry name" value="ZF_AN1"/>
    <property type="match status" value="1"/>
</dbReference>
<evidence type="ECO:0000256" key="5">
    <source>
        <dbReference type="SAM" id="MobiDB-lite"/>
    </source>
</evidence>
<proteinExistence type="predicted"/>
<gene>
    <name evidence="8" type="ORF">EGW08_018822</name>
</gene>
<evidence type="ECO:0000259" key="6">
    <source>
        <dbReference type="PROSITE" id="PS50053"/>
    </source>
</evidence>
<dbReference type="SMART" id="SM00213">
    <property type="entry name" value="UBQ"/>
    <property type="match status" value="1"/>
</dbReference>
<dbReference type="SMART" id="SM00154">
    <property type="entry name" value="ZnF_AN1"/>
    <property type="match status" value="1"/>
</dbReference>
<feature type="compositionally biased region" description="Acidic residues" evidence="5">
    <location>
        <begin position="145"/>
        <end position="157"/>
    </location>
</feature>
<keyword evidence="1" id="KW-0479">Metal-binding</keyword>
<evidence type="ECO:0000313" key="8">
    <source>
        <dbReference type="EMBL" id="RUS73416.1"/>
    </source>
</evidence>
<evidence type="ECO:0000259" key="7">
    <source>
        <dbReference type="PROSITE" id="PS51039"/>
    </source>
</evidence>
<dbReference type="Gene3D" id="4.10.1110.10">
    <property type="entry name" value="AN1-like Zinc finger"/>
    <property type="match status" value="1"/>
</dbReference>
<name>A0A3S0ZAR2_ELYCH</name>
<keyword evidence="9" id="KW-1185">Reference proteome</keyword>
<dbReference type="GO" id="GO:0008270">
    <property type="term" value="F:zinc ion binding"/>
    <property type="evidence" value="ECO:0007669"/>
    <property type="project" value="UniProtKB-KW"/>
</dbReference>
<dbReference type="STRING" id="188477.A0A3S0ZAR2"/>
<dbReference type="OrthoDB" id="756206at2759"/>
<keyword evidence="2 4" id="KW-0863">Zinc-finger</keyword>
<feature type="region of interest" description="Disordered" evidence="5">
    <location>
        <begin position="309"/>
        <end position="337"/>
    </location>
</feature>
<dbReference type="InterPro" id="IPR000626">
    <property type="entry name" value="Ubiquitin-like_dom"/>
</dbReference>
<feature type="domain" description="AN1-type" evidence="7">
    <location>
        <begin position="582"/>
        <end position="629"/>
    </location>
</feature>
<dbReference type="InterPro" id="IPR053061">
    <property type="entry name" value="AN1-type_zinc_finger"/>
</dbReference>
<feature type="region of interest" description="Disordered" evidence="5">
    <location>
        <begin position="359"/>
        <end position="378"/>
    </location>
</feature>
<feature type="region of interest" description="Disordered" evidence="5">
    <location>
        <begin position="138"/>
        <end position="163"/>
    </location>
</feature>
<organism evidence="8 9">
    <name type="scientific">Elysia chlorotica</name>
    <name type="common">Eastern emerald elysia</name>
    <name type="synonym">Sea slug</name>
    <dbReference type="NCBI Taxonomy" id="188477"/>
    <lineage>
        <taxon>Eukaryota</taxon>
        <taxon>Metazoa</taxon>
        <taxon>Spiralia</taxon>
        <taxon>Lophotrochozoa</taxon>
        <taxon>Mollusca</taxon>
        <taxon>Gastropoda</taxon>
        <taxon>Heterobranchia</taxon>
        <taxon>Euthyneura</taxon>
        <taxon>Panpulmonata</taxon>
        <taxon>Sacoglossa</taxon>
        <taxon>Placobranchoidea</taxon>
        <taxon>Plakobranchidae</taxon>
        <taxon>Elysia</taxon>
    </lineage>
</organism>
<dbReference type="CDD" id="cd01802">
    <property type="entry name" value="Ubl_ZFAND4"/>
    <property type="match status" value="1"/>
</dbReference>
<evidence type="ECO:0000256" key="4">
    <source>
        <dbReference type="PROSITE-ProRule" id="PRU00449"/>
    </source>
</evidence>
<dbReference type="SUPFAM" id="SSF118310">
    <property type="entry name" value="AN1-like Zinc finger"/>
    <property type="match status" value="1"/>
</dbReference>
<feature type="domain" description="Ubiquitin-like" evidence="6">
    <location>
        <begin position="1"/>
        <end position="76"/>
    </location>
</feature>
<sequence length="648" mass="69528">MELFIETLTGTAFELRVSPFETIMSVKAKIQRLEGIPISHQHLIWQSVELEDDFCLHDYSIHSGATLRLVLAMRGGPINTRRIPVEDSALREMAEYMEANRDEILDKLPGTSNVTLLVFREGDKLNFFRVVDPRPDGSCTPEAMYADEDDDDDDDGPCSEKIEENTKMKEKMDQLRLNMEKISLTKKVKHKTPSPGHGHGPHSSVARMRLRGLPSASASRSPSATLGHQALNKNMCLPPVGHTFVSPRPTEGDGSLGASGVCLAAQSAVESLAQTAASADADTESPSLLAVTSSANLMPAAIKANALLKKESAASEEEPGSSSDKDSGGGPGNSVGAAAAASASSCTNTSLLLGHEGQDVFVPRPPFGGPGAGSSAMRRRLGGLTETPHNFTAASARRRDTLSSMLETLQETRGFGSGSITGADSGVDVSGSAGVSKATSKRKVGGSDHWEQLNPVAGPSSTSLGMSDPYKRSPMGSRKDFVLDTFLRPNTTTRRKEFALEGLSSSEARAMSGILRQASIEKIGSISPSKSRLGNYCSSIQEAGRISTPESRHMSARLQRVSAKGERHRISPTHRLPPMKAKKKQKRCFLCGKKTGLATSYQCRCGNNFCASHRYAESHDCSFDYKTEGRKLLEQSNPLVSAPKLPKI</sequence>
<protein>
    <recommendedName>
        <fullName evidence="10">AN1-type domain-containing protein</fullName>
    </recommendedName>
</protein>
<dbReference type="AlphaFoldDB" id="A0A3S0ZAR2"/>
<dbReference type="InterPro" id="IPR029071">
    <property type="entry name" value="Ubiquitin-like_domsf"/>
</dbReference>
<reference evidence="8 9" key="1">
    <citation type="submission" date="2019-01" db="EMBL/GenBank/DDBJ databases">
        <title>A draft genome assembly of the solar-powered sea slug Elysia chlorotica.</title>
        <authorList>
            <person name="Cai H."/>
            <person name="Li Q."/>
            <person name="Fang X."/>
            <person name="Li J."/>
            <person name="Curtis N.E."/>
            <person name="Altenburger A."/>
            <person name="Shibata T."/>
            <person name="Feng M."/>
            <person name="Maeda T."/>
            <person name="Schwartz J.A."/>
            <person name="Shigenobu S."/>
            <person name="Lundholm N."/>
            <person name="Nishiyama T."/>
            <person name="Yang H."/>
            <person name="Hasebe M."/>
            <person name="Li S."/>
            <person name="Pierce S.K."/>
            <person name="Wang J."/>
        </authorList>
    </citation>
    <scope>NUCLEOTIDE SEQUENCE [LARGE SCALE GENOMIC DNA]</scope>
    <source>
        <strain evidence="8">EC2010</strain>
        <tissue evidence="8">Whole organism of an adult</tissue>
    </source>
</reference>
<dbReference type="EMBL" id="RQTK01000939">
    <property type="protein sequence ID" value="RUS73416.1"/>
    <property type="molecule type" value="Genomic_DNA"/>
</dbReference>
<dbReference type="InterPro" id="IPR019956">
    <property type="entry name" value="Ubiquitin_dom"/>
</dbReference>
<dbReference type="Pfam" id="PF00240">
    <property type="entry name" value="ubiquitin"/>
    <property type="match status" value="1"/>
</dbReference>
<dbReference type="PROSITE" id="PS50053">
    <property type="entry name" value="UBIQUITIN_2"/>
    <property type="match status" value="1"/>
</dbReference>